<gene>
    <name evidence="2" type="ORF">RIF29_39785</name>
</gene>
<evidence type="ECO:0000313" key="2">
    <source>
        <dbReference type="EMBL" id="KAK7244956.1"/>
    </source>
</evidence>
<feature type="compositionally biased region" description="Acidic residues" evidence="1">
    <location>
        <begin position="43"/>
        <end position="53"/>
    </location>
</feature>
<comment type="caution">
    <text evidence="2">The sequence shown here is derived from an EMBL/GenBank/DDBJ whole genome shotgun (WGS) entry which is preliminary data.</text>
</comment>
<name>A0AAN9E2N4_CROPI</name>
<feature type="region of interest" description="Disordered" evidence="1">
    <location>
        <begin position="42"/>
        <end position="62"/>
    </location>
</feature>
<dbReference type="AlphaFoldDB" id="A0AAN9E2N4"/>
<feature type="compositionally biased region" description="Basic and acidic residues" evidence="1">
    <location>
        <begin position="113"/>
        <end position="123"/>
    </location>
</feature>
<dbReference type="EMBL" id="JAYWIO010000008">
    <property type="protein sequence ID" value="KAK7244956.1"/>
    <property type="molecule type" value="Genomic_DNA"/>
</dbReference>
<accession>A0AAN9E2N4</accession>
<evidence type="ECO:0000256" key="1">
    <source>
        <dbReference type="SAM" id="MobiDB-lite"/>
    </source>
</evidence>
<proteinExistence type="predicted"/>
<organism evidence="2 3">
    <name type="scientific">Crotalaria pallida</name>
    <name type="common">Smooth rattlebox</name>
    <name type="synonym">Crotalaria striata</name>
    <dbReference type="NCBI Taxonomy" id="3830"/>
    <lineage>
        <taxon>Eukaryota</taxon>
        <taxon>Viridiplantae</taxon>
        <taxon>Streptophyta</taxon>
        <taxon>Embryophyta</taxon>
        <taxon>Tracheophyta</taxon>
        <taxon>Spermatophyta</taxon>
        <taxon>Magnoliopsida</taxon>
        <taxon>eudicotyledons</taxon>
        <taxon>Gunneridae</taxon>
        <taxon>Pentapetalae</taxon>
        <taxon>rosids</taxon>
        <taxon>fabids</taxon>
        <taxon>Fabales</taxon>
        <taxon>Fabaceae</taxon>
        <taxon>Papilionoideae</taxon>
        <taxon>50 kb inversion clade</taxon>
        <taxon>genistoids sensu lato</taxon>
        <taxon>core genistoids</taxon>
        <taxon>Crotalarieae</taxon>
        <taxon>Crotalaria</taxon>
    </lineage>
</organism>
<reference evidence="2 3" key="1">
    <citation type="submission" date="2024-01" db="EMBL/GenBank/DDBJ databases">
        <title>The genomes of 5 underutilized Papilionoideae crops provide insights into root nodulation and disease resistanc.</title>
        <authorList>
            <person name="Yuan L."/>
        </authorList>
    </citation>
    <scope>NUCLEOTIDE SEQUENCE [LARGE SCALE GENOMIC DNA]</scope>
    <source>
        <strain evidence="2">ZHUSHIDOU_FW_LH</strain>
        <tissue evidence="2">Leaf</tissue>
    </source>
</reference>
<protein>
    <submittedName>
        <fullName evidence="2">Uncharacterized protein</fullName>
    </submittedName>
</protein>
<evidence type="ECO:0000313" key="3">
    <source>
        <dbReference type="Proteomes" id="UP001372338"/>
    </source>
</evidence>
<sequence>MVVNQFPQPIRPPNSYDISFINIPSTSYPQNLHNSKASNVPLFEEEEEQEEEEGKGVHTHHSKLVKHIMDKCEKLLPENIRDQINLEEMMQGKEGNREVKSRSNTSSRGLQKQVEEGSSEKLERFKIRTVVAEEVPKEDAKK</sequence>
<feature type="region of interest" description="Disordered" evidence="1">
    <location>
        <begin position="89"/>
        <end position="123"/>
    </location>
</feature>
<keyword evidence="3" id="KW-1185">Reference proteome</keyword>
<dbReference type="Proteomes" id="UP001372338">
    <property type="component" value="Unassembled WGS sequence"/>
</dbReference>
<feature type="compositionally biased region" description="Basic and acidic residues" evidence="1">
    <location>
        <begin position="90"/>
        <end position="101"/>
    </location>
</feature>